<dbReference type="PANTHER" id="PTHR24559">
    <property type="entry name" value="TRANSPOSON TY3-I GAG-POL POLYPROTEIN"/>
    <property type="match status" value="1"/>
</dbReference>
<protein>
    <recommendedName>
        <fullName evidence="1">Reverse transcriptase domain-containing protein</fullName>
    </recommendedName>
</protein>
<organism evidence="2 3">
    <name type="scientific">Phytophthora fragariae</name>
    <dbReference type="NCBI Taxonomy" id="53985"/>
    <lineage>
        <taxon>Eukaryota</taxon>
        <taxon>Sar</taxon>
        <taxon>Stramenopiles</taxon>
        <taxon>Oomycota</taxon>
        <taxon>Peronosporomycetes</taxon>
        <taxon>Peronosporales</taxon>
        <taxon>Peronosporaceae</taxon>
        <taxon>Phytophthora</taxon>
    </lineage>
</organism>
<dbReference type="AlphaFoldDB" id="A0A6A3PZ83"/>
<name>A0A6A3PZ83_9STRA</name>
<dbReference type="Gene3D" id="3.30.70.270">
    <property type="match status" value="1"/>
</dbReference>
<proteinExistence type="predicted"/>
<dbReference type="PANTHER" id="PTHR24559:SF444">
    <property type="entry name" value="REVERSE TRANSCRIPTASE DOMAIN-CONTAINING PROTEIN"/>
    <property type="match status" value="1"/>
</dbReference>
<dbReference type="InterPro" id="IPR043502">
    <property type="entry name" value="DNA/RNA_pol_sf"/>
</dbReference>
<evidence type="ECO:0000259" key="1">
    <source>
        <dbReference type="Pfam" id="PF00078"/>
    </source>
</evidence>
<gene>
    <name evidence="2" type="ORF">PF007_g28763</name>
</gene>
<dbReference type="EMBL" id="QXFZ01004107">
    <property type="protein sequence ID" value="KAE9065681.1"/>
    <property type="molecule type" value="Genomic_DNA"/>
</dbReference>
<dbReference type="InterPro" id="IPR043128">
    <property type="entry name" value="Rev_trsase/Diguanyl_cyclase"/>
</dbReference>
<feature type="domain" description="Reverse transcriptase" evidence="1">
    <location>
        <begin position="17"/>
        <end position="175"/>
    </location>
</feature>
<accession>A0A6A3PZ83</accession>
<dbReference type="Gene3D" id="3.10.10.10">
    <property type="entry name" value="HIV Type 1 Reverse Transcriptase, subunit A, domain 1"/>
    <property type="match status" value="1"/>
</dbReference>
<sequence length="221" mass="25207">MVRESKSPHSSPTFCARKPNGKWRMVHAFNKLNAATIPASTPIPRKDVLQNNMAGCTIFSALDMVDGNFQLLMRESDIPYTAVSTPSGMLWEWLVMLQGLSNAPATFNRLVTQLFRPMRQFVQTYFDDIFVHCRASEGKTVVEAHLDHLCEVLLCMRENRLYANINKCIFGPKRFPFWAVSLARTVSVRTQRWYAPLRSGRCPSRRRTCVSGSAYQLLTQV</sequence>
<dbReference type="InterPro" id="IPR053134">
    <property type="entry name" value="RNA-dir_DNA_polymerase"/>
</dbReference>
<dbReference type="SUPFAM" id="SSF56672">
    <property type="entry name" value="DNA/RNA polymerases"/>
    <property type="match status" value="1"/>
</dbReference>
<reference evidence="2 3" key="1">
    <citation type="submission" date="2018-08" db="EMBL/GenBank/DDBJ databases">
        <title>Genomic investigation of the strawberry pathogen Phytophthora fragariae indicates pathogenicity is determined by transcriptional variation in three key races.</title>
        <authorList>
            <person name="Adams T.M."/>
            <person name="Armitage A.D."/>
            <person name="Sobczyk M.K."/>
            <person name="Bates H.J."/>
            <person name="Dunwell J.M."/>
            <person name="Nellist C.F."/>
            <person name="Harrison R.J."/>
        </authorList>
    </citation>
    <scope>NUCLEOTIDE SEQUENCE [LARGE SCALE GENOMIC DNA]</scope>
    <source>
        <strain evidence="2 3">NOV-71</strain>
    </source>
</reference>
<dbReference type="Proteomes" id="UP000441208">
    <property type="component" value="Unassembled WGS sequence"/>
</dbReference>
<evidence type="ECO:0000313" key="2">
    <source>
        <dbReference type="EMBL" id="KAE9065681.1"/>
    </source>
</evidence>
<dbReference type="InterPro" id="IPR000477">
    <property type="entry name" value="RT_dom"/>
</dbReference>
<dbReference type="CDD" id="cd01647">
    <property type="entry name" value="RT_LTR"/>
    <property type="match status" value="1"/>
</dbReference>
<dbReference type="Pfam" id="PF00078">
    <property type="entry name" value="RVT_1"/>
    <property type="match status" value="1"/>
</dbReference>
<evidence type="ECO:0000313" key="3">
    <source>
        <dbReference type="Proteomes" id="UP000441208"/>
    </source>
</evidence>
<comment type="caution">
    <text evidence="2">The sequence shown here is derived from an EMBL/GenBank/DDBJ whole genome shotgun (WGS) entry which is preliminary data.</text>
</comment>